<evidence type="ECO:0000313" key="2">
    <source>
        <dbReference type="EMBL" id="PFG19815.1"/>
    </source>
</evidence>
<keyword evidence="1" id="KW-1133">Transmembrane helix</keyword>
<reference evidence="2 3" key="1">
    <citation type="submission" date="2017-10" db="EMBL/GenBank/DDBJ databases">
        <title>Sequencing the genomes of 1000 actinobacteria strains.</title>
        <authorList>
            <person name="Klenk H.-P."/>
        </authorList>
    </citation>
    <scope>NUCLEOTIDE SEQUENCE [LARGE SCALE GENOMIC DNA]</scope>
    <source>
        <strain evidence="2 3">DSM 21801</strain>
    </source>
</reference>
<proteinExistence type="predicted"/>
<keyword evidence="1" id="KW-0812">Transmembrane</keyword>
<protein>
    <recommendedName>
        <fullName evidence="4">DUF3099 family protein</fullName>
    </recommendedName>
</protein>
<feature type="transmembrane region" description="Helical" evidence="1">
    <location>
        <begin position="48"/>
        <end position="67"/>
    </location>
</feature>
<keyword evidence="3" id="KW-1185">Reference proteome</keyword>
<feature type="transmembrane region" description="Helical" evidence="1">
    <location>
        <begin position="25"/>
        <end position="42"/>
    </location>
</feature>
<dbReference type="OrthoDB" id="4229919at2"/>
<gene>
    <name evidence="2" type="ORF">ATL40_1386</name>
</gene>
<evidence type="ECO:0000256" key="1">
    <source>
        <dbReference type="SAM" id="Phobius"/>
    </source>
</evidence>
<dbReference type="Proteomes" id="UP000224915">
    <property type="component" value="Unassembled WGS sequence"/>
</dbReference>
<dbReference type="AlphaFoldDB" id="A0A2A9D0N1"/>
<keyword evidence="1" id="KW-0472">Membrane</keyword>
<dbReference type="EMBL" id="PDJD01000001">
    <property type="protein sequence ID" value="PFG19815.1"/>
    <property type="molecule type" value="Genomic_DNA"/>
</dbReference>
<name>A0A2A9D0N1_9MICO</name>
<accession>A0A2A9D0N1</accession>
<evidence type="ECO:0008006" key="4">
    <source>
        <dbReference type="Google" id="ProtNLM"/>
    </source>
</evidence>
<dbReference type="Pfam" id="PF11298">
    <property type="entry name" value="DUF3099"/>
    <property type="match status" value="1"/>
</dbReference>
<dbReference type="InterPro" id="IPR021449">
    <property type="entry name" value="DUF3099"/>
</dbReference>
<comment type="caution">
    <text evidence="2">The sequence shown here is derived from an EMBL/GenBank/DDBJ whole genome shotgun (WGS) entry which is preliminary data.</text>
</comment>
<organism evidence="2 3">
    <name type="scientific">Serinibacter salmoneus</name>
    <dbReference type="NCBI Taxonomy" id="556530"/>
    <lineage>
        <taxon>Bacteria</taxon>
        <taxon>Bacillati</taxon>
        <taxon>Actinomycetota</taxon>
        <taxon>Actinomycetes</taxon>
        <taxon>Micrococcales</taxon>
        <taxon>Beutenbergiaceae</taxon>
        <taxon>Serinibacter</taxon>
    </lineage>
</organism>
<dbReference type="RefSeq" id="WP_098468881.1">
    <property type="nucleotide sequence ID" value="NZ_PDJD01000001.1"/>
</dbReference>
<evidence type="ECO:0000313" key="3">
    <source>
        <dbReference type="Proteomes" id="UP000224915"/>
    </source>
</evidence>
<sequence>MARAHSITTARVSPAADRRARETRYLVSMGIRMVCILGLFLVDNWLRWVCLAGAVLLPYFAVLMANIPGASTAQQAELMDPPALPGPEEEPRA</sequence>